<organism evidence="1">
    <name type="scientific">marine metagenome</name>
    <dbReference type="NCBI Taxonomy" id="408172"/>
    <lineage>
        <taxon>unclassified sequences</taxon>
        <taxon>metagenomes</taxon>
        <taxon>ecological metagenomes</taxon>
    </lineage>
</organism>
<name>A0A383CYR8_9ZZZZ</name>
<dbReference type="AlphaFoldDB" id="A0A383CYR8"/>
<feature type="non-terminal residue" evidence="1">
    <location>
        <position position="73"/>
    </location>
</feature>
<reference evidence="1" key="1">
    <citation type="submission" date="2018-05" db="EMBL/GenBank/DDBJ databases">
        <authorList>
            <person name="Lanie J.A."/>
            <person name="Ng W.-L."/>
            <person name="Kazmierczak K.M."/>
            <person name="Andrzejewski T.M."/>
            <person name="Davidsen T.M."/>
            <person name="Wayne K.J."/>
            <person name="Tettelin H."/>
            <person name="Glass J.I."/>
            <person name="Rusch D."/>
            <person name="Podicherti R."/>
            <person name="Tsui H.-C.T."/>
            <person name="Winkler M.E."/>
        </authorList>
    </citation>
    <scope>NUCLEOTIDE SEQUENCE</scope>
</reference>
<evidence type="ECO:0000313" key="1">
    <source>
        <dbReference type="EMBL" id="SVE36778.1"/>
    </source>
</evidence>
<proteinExistence type="predicted"/>
<accession>A0A383CYR8</accession>
<dbReference type="EMBL" id="UINC01212446">
    <property type="protein sequence ID" value="SVE36778.1"/>
    <property type="molecule type" value="Genomic_DNA"/>
</dbReference>
<gene>
    <name evidence="1" type="ORF">METZ01_LOCUS489632</name>
</gene>
<protein>
    <submittedName>
        <fullName evidence="1">Uncharacterized protein</fullName>
    </submittedName>
</protein>
<sequence>MILPFLLTVLLSPLQDEEKAFDLVGKAWDRLQESPVISIHARMVTDGGDLGEDSTIDYDMLLKRPDHFRMVSS</sequence>